<dbReference type="SUPFAM" id="SSF55785">
    <property type="entry name" value="PYP-like sensor domain (PAS domain)"/>
    <property type="match status" value="1"/>
</dbReference>
<dbReference type="InterPro" id="IPR005467">
    <property type="entry name" value="His_kinase_dom"/>
</dbReference>
<feature type="domain" description="PAS" evidence="17">
    <location>
        <begin position="415"/>
        <end position="485"/>
    </location>
</feature>
<dbReference type="InterPro" id="IPR000014">
    <property type="entry name" value="PAS"/>
</dbReference>
<keyword evidence="10" id="KW-0067">ATP-binding</keyword>
<keyword evidence="8" id="KW-0547">Nucleotide-binding</keyword>
<dbReference type="InterPro" id="IPR048760">
    <property type="entry name" value="VP0354-like_sensor_dom"/>
</dbReference>
<dbReference type="CDD" id="cd17546">
    <property type="entry name" value="REC_hyHK_CKI1_RcsC-like"/>
    <property type="match status" value="1"/>
</dbReference>
<dbReference type="PANTHER" id="PTHR43065:SF42">
    <property type="entry name" value="TWO-COMPONENT SENSOR PPRA"/>
    <property type="match status" value="1"/>
</dbReference>
<dbReference type="PROSITE" id="PS50112">
    <property type="entry name" value="PAS"/>
    <property type="match status" value="1"/>
</dbReference>
<comment type="catalytic activity">
    <reaction evidence="1">
        <text>ATP + protein L-histidine = ADP + protein N-phospho-L-histidine.</text>
        <dbReference type="EC" id="2.7.13.3"/>
    </reaction>
</comment>
<dbReference type="PROSITE" id="PS50113">
    <property type="entry name" value="PAC"/>
    <property type="match status" value="1"/>
</dbReference>
<dbReference type="PROSITE" id="PS50110">
    <property type="entry name" value="RESPONSE_REGULATORY"/>
    <property type="match status" value="1"/>
</dbReference>
<dbReference type="CDD" id="cd00130">
    <property type="entry name" value="PAS"/>
    <property type="match status" value="1"/>
</dbReference>
<accession>A0A5K7ZJL7</accession>
<dbReference type="Gene3D" id="3.40.50.2300">
    <property type="match status" value="1"/>
</dbReference>
<evidence type="ECO:0000256" key="7">
    <source>
        <dbReference type="ARBA" id="ARBA00022692"/>
    </source>
</evidence>
<dbReference type="InterPro" id="IPR036890">
    <property type="entry name" value="HATPase_C_sf"/>
</dbReference>
<dbReference type="GO" id="GO:0005886">
    <property type="term" value="C:plasma membrane"/>
    <property type="evidence" value="ECO:0007669"/>
    <property type="project" value="UniProtKB-SubCell"/>
</dbReference>
<evidence type="ECO:0000313" key="19">
    <source>
        <dbReference type="EMBL" id="BBO82428.1"/>
    </source>
</evidence>
<dbReference type="SMART" id="SM00448">
    <property type="entry name" value="REC"/>
    <property type="match status" value="1"/>
</dbReference>
<evidence type="ECO:0000256" key="9">
    <source>
        <dbReference type="ARBA" id="ARBA00022777"/>
    </source>
</evidence>
<dbReference type="Pfam" id="PF21623">
    <property type="entry name" value="HK_sensor_dom_bact"/>
    <property type="match status" value="1"/>
</dbReference>
<dbReference type="InterPro" id="IPR004358">
    <property type="entry name" value="Sig_transdc_His_kin-like_C"/>
</dbReference>
<feature type="transmembrane region" description="Helical" evidence="14">
    <location>
        <begin position="20"/>
        <end position="41"/>
    </location>
</feature>
<keyword evidence="6" id="KW-0808">Transferase</keyword>
<dbReference type="EC" id="2.7.13.3" evidence="3"/>
<evidence type="ECO:0000256" key="10">
    <source>
        <dbReference type="ARBA" id="ARBA00022840"/>
    </source>
</evidence>
<dbReference type="Gene3D" id="3.30.450.20">
    <property type="entry name" value="PAS domain"/>
    <property type="match status" value="3"/>
</dbReference>
<dbReference type="SMART" id="SM00387">
    <property type="entry name" value="HATPase_c"/>
    <property type="match status" value="1"/>
</dbReference>
<dbReference type="CDD" id="cd18773">
    <property type="entry name" value="PDC1_HK_sensor"/>
    <property type="match status" value="1"/>
</dbReference>
<feature type="domain" description="PAC" evidence="18">
    <location>
        <begin position="487"/>
        <end position="539"/>
    </location>
</feature>
<evidence type="ECO:0000256" key="3">
    <source>
        <dbReference type="ARBA" id="ARBA00012438"/>
    </source>
</evidence>
<evidence type="ECO:0000256" key="12">
    <source>
        <dbReference type="ARBA" id="ARBA00023012"/>
    </source>
</evidence>
<dbReference type="Pfam" id="PF02518">
    <property type="entry name" value="HATPase_c"/>
    <property type="match status" value="1"/>
</dbReference>
<dbReference type="AlphaFoldDB" id="A0A5K7ZJL7"/>
<keyword evidence="12" id="KW-0902">Two-component regulatory system</keyword>
<dbReference type="SUPFAM" id="SSF103190">
    <property type="entry name" value="Sensory domain-like"/>
    <property type="match status" value="2"/>
</dbReference>
<evidence type="ECO:0000259" key="15">
    <source>
        <dbReference type="PROSITE" id="PS50109"/>
    </source>
</evidence>
<feature type="domain" description="Histidine kinase" evidence="15">
    <location>
        <begin position="559"/>
        <end position="782"/>
    </location>
</feature>
<dbReference type="Pfam" id="PF00512">
    <property type="entry name" value="HisKA"/>
    <property type="match status" value="1"/>
</dbReference>
<feature type="modified residue" description="4-aspartylphosphate" evidence="13">
    <location>
        <position position="853"/>
    </location>
</feature>
<dbReference type="GO" id="GO:0000155">
    <property type="term" value="F:phosphorelay sensor kinase activity"/>
    <property type="evidence" value="ECO:0007669"/>
    <property type="project" value="InterPro"/>
</dbReference>
<organism evidence="19 20">
    <name type="scientific">Desulfosarcina ovata subsp. sediminis</name>
    <dbReference type="NCBI Taxonomy" id="885957"/>
    <lineage>
        <taxon>Bacteria</taxon>
        <taxon>Pseudomonadati</taxon>
        <taxon>Thermodesulfobacteriota</taxon>
        <taxon>Desulfobacteria</taxon>
        <taxon>Desulfobacterales</taxon>
        <taxon>Desulfosarcinaceae</taxon>
        <taxon>Desulfosarcina</taxon>
    </lineage>
</organism>
<dbReference type="PROSITE" id="PS50109">
    <property type="entry name" value="HIS_KIN"/>
    <property type="match status" value="1"/>
</dbReference>
<dbReference type="Gene3D" id="3.30.565.10">
    <property type="entry name" value="Histidine kinase-like ATPase, C-terminal domain"/>
    <property type="match status" value="1"/>
</dbReference>
<evidence type="ECO:0000259" key="16">
    <source>
        <dbReference type="PROSITE" id="PS50110"/>
    </source>
</evidence>
<dbReference type="NCBIfam" id="TIGR00229">
    <property type="entry name" value="sensory_box"/>
    <property type="match status" value="1"/>
</dbReference>
<name>A0A5K7ZJL7_9BACT</name>
<evidence type="ECO:0000259" key="18">
    <source>
        <dbReference type="PROSITE" id="PS50113"/>
    </source>
</evidence>
<keyword evidence="9" id="KW-0418">Kinase</keyword>
<dbReference type="Pfam" id="PF00072">
    <property type="entry name" value="Response_reg"/>
    <property type="match status" value="1"/>
</dbReference>
<dbReference type="GO" id="GO:0005524">
    <property type="term" value="F:ATP binding"/>
    <property type="evidence" value="ECO:0007669"/>
    <property type="project" value="UniProtKB-KW"/>
</dbReference>
<keyword evidence="7 14" id="KW-0812">Transmembrane</keyword>
<dbReference type="InterPro" id="IPR003661">
    <property type="entry name" value="HisK_dim/P_dom"/>
</dbReference>
<sequence>MTSTHPSSPAKEQSQAIKKTLLIILPIFLLVLGCIATVYWFELRNHQRAVLENEKASVLLAKQITLRALAPVIADLRFLASEVSSSGVLGPETTMSARIRSEMEARFINFSSAHGDYDQLRIIDRAGMEVVRINQNNGTPAAVADHERQAKKHRYYFAETMRLTKGGIYVSPLDLNIEHNQLETPRKPMIRFATPIYSRQEVKSGMVIINYTAQHLLNHFSRTGKGRDSQLMLLNAEGYWLKGAVPEDEWGFMYPNGQNITLGRKHPELWAQIDTVKHGQMVTDQGIFTFCTIYPLEECPGCETTPTQNLSSDTRDYSWIIVSQHPPIGFIQGQNRLFMKAVLASVIAFSVLVFLSFRLTASEFHRCCSEDQLRQSKATLAQAVVAKTSELQSSNRALRTQIDERLKVETALRESEEKYRTLIETMREGICLINGNGRFAFVNRQFCAMLGYSQEEIIGHEYREFLDPVNLKKLNREREKRMAGEAEPYDLKWIKKNGKPVLTYISPAALYDTGGEFSGSFAVVTDITEQKTLDKEKTGLEMQLRQAQKMEAIGVLAGGIAHDFNNILMPIIGYAELIRELLPDDHDAWGYIHPILEASRRAKELVAQILSFSRQSNDELKPTPIAPLVAEPLKLLKASIPSNIEIESDIDAKDAMIMANPVQIHQVVMNLCTNAYHAMENTGGKLSVSLKKVESSHFRVRASDRQPDRFACLTVSDTGPGIKPEYLSRIFEPYFTTKEQSKGTGLGLSVVHGIVNACNGEIRVESHQGKGTTFYVFLPLLSSESAGKSDDPHKILPGGAENILLVDDEAPIVQLEKRVLERLGYTVTTRMSSVDALEIFRIDPYRFDLVITDLTMPNLTGLDLAKAMTDIRPDLPVLMLTGFSEQLNHQVVEDAGIRRVLRKPVLTKDLAEAIRGVLSGEAHDQQT</sequence>
<evidence type="ECO:0000313" key="20">
    <source>
        <dbReference type="Proteomes" id="UP000425960"/>
    </source>
</evidence>
<dbReference type="InterPro" id="IPR003594">
    <property type="entry name" value="HATPase_dom"/>
</dbReference>
<dbReference type="SUPFAM" id="SSF52172">
    <property type="entry name" value="CheY-like"/>
    <property type="match status" value="1"/>
</dbReference>
<dbReference type="InterPro" id="IPR035965">
    <property type="entry name" value="PAS-like_dom_sf"/>
</dbReference>
<keyword evidence="5 13" id="KW-0597">Phosphoprotein</keyword>
<evidence type="ECO:0000256" key="14">
    <source>
        <dbReference type="SAM" id="Phobius"/>
    </source>
</evidence>
<dbReference type="InterPro" id="IPR001789">
    <property type="entry name" value="Sig_transdc_resp-reg_receiver"/>
</dbReference>
<reference evidence="19 20" key="1">
    <citation type="submission" date="2019-11" db="EMBL/GenBank/DDBJ databases">
        <title>Comparative genomics of hydrocarbon-degrading Desulfosarcina strains.</title>
        <authorList>
            <person name="Watanabe M."/>
            <person name="Kojima H."/>
            <person name="Fukui M."/>
        </authorList>
    </citation>
    <scope>NUCLEOTIDE SEQUENCE [LARGE SCALE GENOMIC DNA]</scope>
    <source>
        <strain evidence="19 20">28bB2T</strain>
    </source>
</reference>
<evidence type="ECO:0000256" key="4">
    <source>
        <dbReference type="ARBA" id="ARBA00022475"/>
    </source>
</evidence>
<dbReference type="EMBL" id="AP021876">
    <property type="protein sequence ID" value="BBO82428.1"/>
    <property type="molecule type" value="Genomic_DNA"/>
</dbReference>
<evidence type="ECO:0000256" key="5">
    <source>
        <dbReference type="ARBA" id="ARBA00022553"/>
    </source>
</evidence>
<feature type="domain" description="Response regulatory" evidence="16">
    <location>
        <begin position="802"/>
        <end position="918"/>
    </location>
</feature>
<dbReference type="SMART" id="SM00388">
    <property type="entry name" value="HisKA"/>
    <property type="match status" value="1"/>
</dbReference>
<comment type="subcellular location">
    <subcellularLocation>
        <location evidence="2">Cell membrane</location>
        <topology evidence="2">Multi-pass membrane protein</topology>
    </subcellularLocation>
</comment>
<dbReference type="PANTHER" id="PTHR43065">
    <property type="entry name" value="SENSOR HISTIDINE KINASE"/>
    <property type="match status" value="1"/>
</dbReference>
<dbReference type="InterPro" id="IPR029151">
    <property type="entry name" value="Sensor-like_sf"/>
</dbReference>
<keyword evidence="11 14" id="KW-1133">Transmembrane helix</keyword>
<dbReference type="PRINTS" id="PR00344">
    <property type="entry name" value="BCTRLSENSOR"/>
</dbReference>
<gene>
    <name evidence="19" type="ORF">DSCO28_29940</name>
</gene>
<dbReference type="SMART" id="SM00086">
    <property type="entry name" value="PAC"/>
    <property type="match status" value="1"/>
</dbReference>
<dbReference type="Proteomes" id="UP000425960">
    <property type="component" value="Chromosome"/>
</dbReference>
<evidence type="ECO:0000256" key="8">
    <source>
        <dbReference type="ARBA" id="ARBA00022741"/>
    </source>
</evidence>
<dbReference type="CDD" id="cd00082">
    <property type="entry name" value="HisKA"/>
    <property type="match status" value="1"/>
</dbReference>
<evidence type="ECO:0000256" key="6">
    <source>
        <dbReference type="ARBA" id="ARBA00022679"/>
    </source>
</evidence>
<dbReference type="SMART" id="SM00091">
    <property type="entry name" value="PAS"/>
    <property type="match status" value="1"/>
</dbReference>
<evidence type="ECO:0000256" key="2">
    <source>
        <dbReference type="ARBA" id="ARBA00004651"/>
    </source>
</evidence>
<dbReference type="InterPro" id="IPR000700">
    <property type="entry name" value="PAS-assoc_C"/>
</dbReference>
<evidence type="ECO:0000256" key="11">
    <source>
        <dbReference type="ARBA" id="ARBA00022989"/>
    </source>
</evidence>
<dbReference type="KEGG" id="dov:DSCO28_29940"/>
<dbReference type="InterPro" id="IPR001610">
    <property type="entry name" value="PAC"/>
</dbReference>
<keyword evidence="4" id="KW-1003">Cell membrane</keyword>
<dbReference type="SUPFAM" id="SSF55874">
    <property type="entry name" value="ATPase domain of HSP90 chaperone/DNA topoisomerase II/histidine kinase"/>
    <property type="match status" value="1"/>
</dbReference>
<dbReference type="Gene3D" id="1.10.287.130">
    <property type="match status" value="1"/>
</dbReference>
<evidence type="ECO:0000256" key="13">
    <source>
        <dbReference type="PROSITE-ProRule" id="PRU00169"/>
    </source>
</evidence>
<protein>
    <recommendedName>
        <fullName evidence="3">histidine kinase</fullName>
        <ecNumber evidence="3">2.7.13.3</ecNumber>
    </recommendedName>
</protein>
<dbReference type="Pfam" id="PF13426">
    <property type="entry name" value="PAS_9"/>
    <property type="match status" value="1"/>
</dbReference>
<keyword evidence="14" id="KW-0472">Membrane</keyword>
<dbReference type="InterPro" id="IPR036097">
    <property type="entry name" value="HisK_dim/P_sf"/>
</dbReference>
<dbReference type="SUPFAM" id="SSF47384">
    <property type="entry name" value="Homodimeric domain of signal transducing histidine kinase"/>
    <property type="match status" value="1"/>
</dbReference>
<dbReference type="InterPro" id="IPR011006">
    <property type="entry name" value="CheY-like_superfamily"/>
</dbReference>
<proteinExistence type="predicted"/>
<dbReference type="RefSeq" id="WP_173179459.1">
    <property type="nucleotide sequence ID" value="NZ_AP021876.1"/>
</dbReference>
<evidence type="ECO:0000256" key="1">
    <source>
        <dbReference type="ARBA" id="ARBA00000085"/>
    </source>
</evidence>
<evidence type="ECO:0000259" key="17">
    <source>
        <dbReference type="PROSITE" id="PS50112"/>
    </source>
</evidence>